<dbReference type="InterPro" id="IPR003593">
    <property type="entry name" value="AAA+_ATPase"/>
</dbReference>
<dbReference type="InterPro" id="IPR050053">
    <property type="entry name" value="ATPase_alpha/beta_chains"/>
</dbReference>
<gene>
    <name evidence="17" type="primary">fliI</name>
    <name evidence="17" type="ORF">CQW49_18710</name>
</gene>
<dbReference type="GO" id="GO:0044781">
    <property type="term" value="P:bacterial-type flagellum organization"/>
    <property type="evidence" value="ECO:0007669"/>
    <property type="project" value="UniProtKB-KW"/>
</dbReference>
<keyword evidence="9" id="KW-1005">Bacterial flagellum biogenesis</keyword>
<keyword evidence="18" id="KW-1185">Reference proteome</keyword>
<dbReference type="GO" id="GO:0005737">
    <property type="term" value="C:cytoplasm"/>
    <property type="evidence" value="ECO:0007669"/>
    <property type="project" value="UniProtKB-SubCell"/>
</dbReference>
<dbReference type="EMBL" id="CP023737">
    <property type="protein sequence ID" value="ATQ69685.1"/>
    <property type="molecule type" value="Genomic_DNA"/>
</dbReference>
<keyword evidence="11" id="KW-0653">Protein transport</keyword>
<dbReference type="InterPro" id="IPR000194">
    <property type="entry name" value="ATPase_F1/V1/A1_a/bsu_nucl-bd"/>
</dbReference>
<dbReference type="SMART" id="SM00382">
    <property type="entry name" value="AAA"/>
    <property type="match status" value="1"/>
</dbReference>
<evidence type="ECO:0000256" key="1">
    <source>
        <dbReference type="ARBA" id="ARBA00004496"/>
    </source>
</evidence>
<evidence type="ECO:0000256" key="5">
    <source>
        <dbReference type="ARBA" id="ARBA00022448"/>
    </source>
</evidence>
<dbReference type="NCBIfam" id="TIGR03498">
    <property type="entry name" value="FliI_clade3"/>
    <property type="match status" value="1"/>
</dbReference>
<evidence type="ECO:0000256" key="12">
    <source>
        <dbReference type="ARBA" id="ARBA00022967"/>
    </source>
</evidence>
<evidence type="ECO:0000313" key="18">
    <source>
        <dbReference type="Proteomes" id="UP000230709"/>
    </source>
</evidence>
<dbReference type="GO" id="GO:0030254">
    <property type="term" value="P:protein secretion by the type III secretion system"/>
    <property type="evidence" value="ECO:0007669"/>
    <property type="project" value="InterPro"/>
</dbReference>
<keyword evidence="8" id="KW-0375">Hydrogen ion transport</keyword>
<dbReference type="SUPFAM" id="SSF52540">
    <property type="entry name" value="P-loop containing nucleoside triphosphate hydrolases"/>
    <property type="match status" value="1"/>
</dbReference>
<keyword evidence="12" id="KW-1278">Translocase</keyword>
<dbReference type="RefSeq" id="WP_003613374.1">
    <property type="nucleotide sequence ID" value="NZ_ADVE02000001.1"/>
</dbReference>
<dbReference type="GO" id="GO:0005524">
    <property type="term" value="F:ATP binding"/>
    <property type="evidence" value="ECO:0007669"/>
    <property type="project" value="UniProtKB-KW"/>
</dbReference>
<evidence type="ECO:0000256" key="4">
    <source>
        <dbReference type="ARBA" id="ARBA00020580"/>
    </source>
</evidence>
<dbReference type="STRING" id="595536.GCA_000178815_01446"/>
<dbReference type="FunFam" id="3.40.50.12240:FF:000002">
    <property type="entry name" value="Flagellum-specific ATP synthase FliI"/>
    <property type="match status" value="1"/>
</dbReference>
<keyword evidence="10" id="KW-0067">ATP-binding</keyword>
<evidence type="ECO:0000256" key="2">
    <source>
        <dbReference type="ARBA" id="ARBA00008936"/>
    </source>
</evidence>
<name>A0A2D2D3Z0_METT3</name>
<keyword evidence="7" id="KW-0547">Nucleotide-binding</keyword>
<keyword evidence="14" id="KW-1006">Bacterial flagellum protein export</keyword>
<dbReference type="InterPro" id="IPR005714">
    <property type="entry name" value="ATPase_T3SS_FliI/YscN"/>
</dbReference>
<dbReference type="Pfam" id="PF18269">
    <property type="entry name" value="T3SS_ATPase_C"/>
    <property type="match status" value="1"/>
</dbReference>
<keyword evidence="17" id="KW-0378">Hydrolase</keyword>
<evidence type="ECO:0000256" key="14">
    <source>
        <dbReference type="ARBA" id="ARBA00023225"/>
    </source>
</evidence>
<dbReference type="Pfam" id="PF00006">
    <property type="entry name" value="ATP-synt_ab"/>
    <property type="match status" value="1"/>
</dbReference>
<proteinExistence type="inferred from homology"/>
<dbReference type="InterPro" id="IPR027417">
    <property type="entry name" value="P-loop_NTPase"/>
</dbReference>
<keyword evidence="13" id="KW-0406">Ion transport</keyword>
<dbReference type="AlphaFoldDB" id="A0A2D2D3Z0"/>
<keyword evidence="6" id="KW-0963">Cytoplasm</keyword>
<organism evidence="17 18">
    <name type="scientific">Methylosinus trichosporium (strain ATCC 35070 / NCIMB 11131 / UNIQEM 75 / OB3b)</name>
    <dbReference type="NCBI Taxonomy" id="595536"/>
    <lineage>
        <taxon>Bacteria</taxon>
        <taxon>Pseudomonadati</taxon>
        <taxon>Pseudomonadota</taxon>
        <taxon>Alphaproteobacteria</taxon>
        <taxon>Hyphomicrobiales</taxon>
        <taxon>Methylocystaceae</taxon>
        <taxon>Methylosinus</taxon>
    </lineage>
</organism>
<evidence type="ECO:0000256" key="10">
    <source>
        <dbReference type="ARBA" id="ARBA00022840"/>
    </source>
</evidence>
<evidence type="ECO:0000256" key="11">
    <source>
        <dbReference type="ARBA" id="ARBA00022927"/>
    </source>
</evidence>
<feature type="domain" description="AAA+ ATPase" evidence="16">
    <location>
        <begin position="161"/>
        <end position="345"/>
    </location>
</feature>
<comment type="subcellular location">
    <subcellularLocation>
        <location evidence="1">Cytoplasm</location>
    </subcellularLocation>
</comment>
<accession>A0A2D2D3Z0</accession>
<keyword evidence="15" id="KW-0066">ATP synthesis</keyword>
<dbReference type="GO" id="GO:0046933">
    <property type="term" value="F:proton-transporting ATP synthase activity, rotational mechanism"/>
    <property type="evidence" value="ECO:0007669"/>
    <property type="project" value="TreeGrafter"/>
</dbReference>
<dbReference type="InterPro" id="IPR040627">
    <property type="entry name" value="T3SS_ATPase_C"/>
</dbReference>
<reference evidence="18" key="1">
    <citation type="submission" date="2017-10" db="EMBL/GenBank/DDBJ databases">
        <title>Completed PacBio SMRT sequence of Methylosinus trichosporium OB3b reveals presence of a third large plasmid.</title>
        <authorList>
            <person name="Charles T.C."/>
            <person name="Lynch M.D.J."/>
            <person name="Heil J.R."/>
            <person name="Cheng J."/>
        </authorList>
    </citation>
    <scope>NUCLEOTIDE SEQUENCE [LARGE SCALE GENOMIC DNA]</scope>
    <source>
        <strain evidence="18">OB3b</strain>
    </source>
</reference>
<dbReference type="EC" id="7.1.2.2" evidence="3"/>
<evidence type="ECO:0000256" key="6">
    <source>
        <dbReference type="ARBA" id="ARBA00022490"/>
    </source>
</evidence>
<dbReference type="GO" id="GO:0009288">
    <property type="term" value="C:bacterial-type flagellum"/>
    <property type="evidence" value="ECO:0007669"/>
    <property type="project" value="InterPro"/>
</dbReference>
<dbReference type="GO" id="GO:0016887">
    <property type="term" value="F:ATP hydrolysis activity"/>
    <property type="evidence" value="ECO:0007669"/>
    <property type="project" value="InterPro"/>
</dbReference>
<evidence type="ECO:0000256" key="13">
    <source>
        <dbReference type="ARBA" id="ARBA00023065"/>
    </source>
</evidence>
<evidence type="ECO:0000313" key="17">
    <source>
        <dbReference type="EMBL" id="ATQ69685.1"/>
    </source>
</evidence>
<dbReference type="PANTHER" id="PTHR15184:SF9">
    <property type="entry name" value="SPI-1 TYPE 3 SECRETION SYSTEM ATPASE"/>
    <property type="match status" value="1"/>
</dbReference>
<dbReference type="NCBIfam" id="TIGR01026">
    <property type="entry name" value="fliI_yscN"/>
    <property type="match status" value="1"/>
</dbReference>
<dbReference type="GO" id="GO:0030257">
    <property type="term" value="C:type III protein secretion system complex"/>
    <property type="evidence" value="ECO:0007669"/>
    <property type="project" value="InterPro"/>
</dbReference>
<dbReference type="KEGG" id="mtw:CQW49_18710"/>
<evidence type="ECO:0000256" key="3">
    <source>
        <dbReference type="ARBA" id="ARBA00012473"/>
    </source>
</evidence>
<evidence type="ECO:0000256" key="9">
    <source>
        <dbReference type="ARBA" id="ARBA00022795"/>
    </source>
</evidence>
<evidence type="ECO:0000256" key="8">
    <source>
        <dbReference type="ARBA" id="ARBA00022781"/>
    </source>
</evidence>
<comment type="similarity">
    <text evidence="2">Belongs to the ATPase alpha/beta chains family.</text>
</comment>
<dbReference type="CDD" id="cd01136">
    <property type="entry name" value="ATPase_flagellum-secretory_path_III"/>
    <property type="match status" value="1"/>
</dbReference>
<dbReference type="PANTHER" id="PTHR15184">
    <property type="entry name" value="ATP SYNTHASE"/>
    <property type="match status" value="1"/>
</dbReference>
<evidence type="ECO:0000256" key="7">
    <source>
        <dbReference type="ARBA" id="ARBA00022741"/>
    </source>
</evidence>
<protein>
    <recommendedName>
        <fullName evidence="4">Flagellum-specific ATP synthase</fullName>
        <ecNumber evidence="3">7.1.2.2</ecNumber>
    </recommendedName>
</protein>
<evidence type="ECO:0000256" key="15">
    <source>
        <dbReference type="ARBA" id="ARBA00023310"/>
    </source>
</evidence>
<dbReference type="Gene3D" id="3.40.50.12240">
    <property type="match status" value="1"/>
</dbReference>
<keyword evidence="5" id="KW-0813">Transport</keyword>
<sequence length="446" mass="48123">MASLQRLREAVSRHQRNKDLARVSGLVTEVAASHCRVLGLSDFVELGECVRFGAPTDERLGQVVKVAKDGAIVKCFDDRARIGLNTPAFRAGPIEIAPHPDWIGRVLDAFGRPVDDRGAVSRGDASLQVDASAPLAMRRARVTTPVRTGVKAVDCFTPICAGQRIGVFAGSGVGKSTLLGMLARAPGFDLAVVCLVGERGREVREFLEEALAGAHARDSITIVATGDESPMMRRLAPLTATTVAEYFRDCGRNVLLIVDSVTRFAHASREVALAAGEPPVAHGYTPSVFADIPRLLERAGPGEEGKGTITGVFSVLVDGDNHNDPIADCVRGTLDGHIVLDRAIAEQGRYPAIDLKTSISRLAHHAWRPEQRHLIQKLRALVSRFEDTRDLRMLGGYQKGSDPELDQSVLLVPKLYEAVCQSPQSPPSMDPFREVADRLQQASAQG</sequence>
<dbReference type="InterPro" id="IPR022426">
    <property type="entry name" value="FliI_clade3"/>
</dbReference>
<dbReference type="Proteomes" id="UP000230709">
    <property type="component" value="Chromosome"/>
</dbReference>
<evidence type="ECO:0000259" key="16">
    <source>
        <dbReference type="SMART" id="SM00382"/>
    </source>
</evidence>